<dbReference type="AlphaFoldDB" id="A0A1E3UNF9"/>
<dbReference type="EMBL" id="MEHA01000002">
    <property type="protein sequence ID" value="ODR55200.1"/>
    <property type="molecule type" value="Genomic_DNA"/>
</dbReference>
<dbReference type="InterPro" id="IPR036388">
    <property type="entry name" value="WH-like_DNA-bd_sf"/>
</dbReference>
<dbReference type="Gene3D" id="1.10.10.10">
    <property type="entry name" value="Winged helix-like DNA-binding domain superfamily/Winged helix DNA-binding domain"/>
    <property type="match status" value="1"/>
</dbReference>
<proteinExistence type="predicted"/>
<accession>A0A1E3UNF9</accession>
<evidence type="ECO:0000259" key="1">
    <source>
        <dbReference type="SMART" id="SM00418"/>
    </source>
</evidence>
<dbReference type="Pfam" id="PF12840">
    <property type="entry name" value="HTH_20"/>
    <property type="match status" value="1"/>
</dbReference>
<dbReference type="InterPro" id="IPR036390">
    <property type="entry name" value="WH_DNA-bd_sf"/>
</dbReference>
<evidence type="ECO:0000313" key="3">
    <source>
        <dbReference type="EMBL" id="ODR55200.1"/>
    </source>
</evidence>
<dbReference type="Proteomes" id="UP000094869">
    <property type="component" value="Unassembled WGS sequence"/>
</dbReference>
<reference evidence="2 5" key="1">
    <citation type="submission" date="2016-08" db="EMBL/GenBank/DDBJ databases">
        <title>Characterization of Isolates of Eisenbergiella tayi Derived from Blood Cultures, Using Whole Genome Sequencing.</title>
        <authorList>
            <person name="Bernier A.-M."/>
            <person name="Burdz T."/>
            <person name="Wiebe D."/>
            <person name="Bernard K."/>
        </authorList>
    </citation>
    <scope>NUCLEOTIDE SEQUENCE [LARGE SCALE GENOMIC DNA]</scope>
    <source>
        <strain evidence="2 5">NML120146</strain>
    </source>
</reference>
<keyword evidence="5" id="KW-1185">Reference proteome</keyword>
<gene>
    <name evidence="3" type="ORF">BEI59_04625</name>
    <name evidence="2" type="ORF">BEI63_23850</name>
</gene>
<evidence type="ECO:0000313" key="5">
    <source>
        <dbReference type="Proteomes" id="UP000094869"/>
    </source>
</evidence>
<reference evidence="3 4" key="2">
    <citation type="submission" date="2016-08" db="EMBL/GenBank/DDBJ databases">
        <authorList>
            <person name="Seilhamer J.J."/>
        </authorList>
    </citation>
    <scope>NUCLEOTIDE SEQUENCE [LARGE SCALE GENOMIC DNA]</scope>
    <source>
        <strain evidence="3 4">NML150140-1</strain>
    </source>
</reference>
<dbReference type="EMBL" id="MEHD01000036">
    <property type="protein sequence ID" value="ODR50124.1"/>
    <property type="molecule type" value="Genomic_DNA"/>
</dbReference>
<dbReference type="RefSeq" id="WP_069410620.1">
    <property type="nucleotide sequence ID" value="NZ_DBFYTW010000312.1"/>
</dbReference>
<dbReference type="SMART" id="SM00418">
    <property type="entry name" value="HTH_ARSR"/>
    <property type="match status" value="1"/>
</dbReference>
<evidence type="ECO:0000313" key="4">
    <source>
        <dbReference type="Proteomes" id="UP000094271"/>
    </source>
</evidence>
<organism evidence="3 4">
    <name type="scientific">Eisenbergiella tayi</name>
    <dbReference type="NCBI Taxonomy" id="1432052"/>
    <lineage>
        <taxon>Bacteria</taxon>
        <taxon>Bacillati</taxon>
        <taxon>Bacillota</taxon>
        <taxon>Clostridia</taxon>
        <taxon>Lachnospirales</taxon>
        <taxon>Lachnospiraceae</taxon>
        <taxon>Eisenbergiella</taxon>
    </lineage>
</organism>
<sequence>MTENENGTKTIQLDQSNISSTASLCRALSSEWRLSILQLLSKKSLTYSELSKELLLSLSSINMHVNILKEADLITISLIPGIHGIQKLCTLNINSVFFFLTPQFSDDSNHPIRKQSESFPVSSYSLCEISAPCGLASKSSFIDYTDNPKAFYTNLRLTASLIWFTNGFLEYHISNHLLTSIAHIPSQIEFSFEICSEAPDYNNNWPSDIAVDINGRTVSRFRTSGDYGGRKGKLNPSWWPDKMTQFGELKRITINKNGCFTNGDFFSSDTIQSLHMQEGNYFTFRLYVDETLHNCIGGINLLGRDFGDYPQDIEIEVTYQDLA</sequence>
<feature type="domain" description="HTH arsR-type" evidence="1">
    <location>
        <begin position="23"/>
        <end position="94"/>
    </location>
</feature>
<comment type="caution">
    <text evidence="3">The sequence shown here is derived from an EMBL/GenBank/DDBJ whole genome shotgun (WGS) entry which is preliminary data.</text>
</comment>
<dbReference type="SUPFAM" id="SSF46785">
    <property type="entry name" value="Winged helix' DNA-binding domain"/>
    <property type="match status" value="1"/>
</dbReference>
<dbReference type="OrthoDB" id="9781958at2"/>
<evidence type="ECO:0000313" key="2">
    <source>
        <dbReference type="EMBL" id="ODR50124.1"/>
    </source>
</evidence>
<dbReference type="GO" id="GO:0003700">
    <property type="term" value="F:DNA-binding transcription factor activity"/>
    <property type="evidence" value="ECO:0007669"/>
    <property type="project" value="InterPro"/>
</dbReference>
<dbReference type="Proteomes" id="UP000094271">
    <property type="component" value="Unassembled WGS sequence"/>
</dbReference>
<name>A0A1E3UNF9_9FIRM</name>
<protein>
    <recommendedName>
        <fullName evidence="1">HTH arsR-type domain-containing protein</fullName>
    </recommendedName>
</protein>
<dbReference type="InterPro" id="IPR001845">
    <property type="entry name" value="HTH_ArsR_DNA-bd_dom"/>
</dbReference>